<feature type="transmembrane region" description="Helical" evidence="9">
    <location>
        <begin position="105"/>
        <end position="125"/>
    </location>
</feature>
<comment type="subcellular location">
    <subcellularLocation>
        <location evidence="1">Endomembrane system</location>
        <topology evidence="1">Multi-pass membrane protein</topology>
    </subcellularLocation>
</comment>
<feature type="transmembrane region" description="Helical" evidence="9">
    <location>
        <begin position="346"/>
        <end position="368"/>
    </location>
</feature>
<evidence type="ECO:0000256" key="5">
    <source>
        <dbReference type="ARBA" id="ARBA00022679"/>
    </source>
</evidence>
<dbReference type="Proteomes" id="UP000179807">
    <property type="component" value="Unassembled WGS sequence"/>
</dbReference>
<evidence type="ECO:0000256" key="2">
    <source>
        <dbReference type="ARBA" id="ARBA00004922"/>
    </source>
</evidence>
<dbReference type="InterPro" id="IPR027005">
    <property type="entry name" value="PMT-like"/>
</dbReference>
<dbReference type="GO" id="GO:0004169">
    <property type="term" value="F:dolichyl-phosphate-mannose-protein mannosyltransferase activity"/>
    <property type="evidence" value="ECO:0007669"/>
    <property type="project" value="TreeGrafter"/>
</dbReference>
<evidence type="ECO:0000259" key="11">
    <source>
        <dbReference type="Pfam" id="PF16192"/>
    </source>
</evidence>
<evidence type="ECO:0000256" key="8">
    <source>
        <dbReference type="ARBA" id="ARBA00023136"/>
    </source>
</evidence>
<dbReference type="EMBL" id="MLAK01001427">
    <property type="protein sequence ID" value="OHS93146.1"/>
    <property type="molecule type" value="Genomic_DNA"/>
</dbReference>
<dbReference type="Pfam" id="PF02366">
    <property type="entry name" value="PMT"/>
    <property type="match status" value="1"/>
</dbReference>
<feature type="transmembrane region" description="Helical" evidence="9">
    <location>
        <begin position="160"/>
        <end position="177"/>
    </location>
</feature>
<evidence type="ECO:0000313" key="13">
    <source>
        <dbReference type="Proteomes" id="UP000179807"/>
    </source>
</evidence>
<feature type="transmembrane region" description="Helical" evidence="9">
    <location>
        <begin position="183"/>
        <end position="206"/>
    </location>
</feature>
<comment type="caution">
    <text evidence="12">The sequence shown here is derived from an EMBL/GenBank/DDBJ whole genome shotgun (WGS) entry which is preliminary data.</text>
</comment>
<evidence type="ECO:0000256" key="3">
    <source>
        <dbReference type="ARBA" id="ARBA00007222"/>
    </source>
</evidence>
<feature type="transmembrane region" description="Helical" evidence="9">
    <location>
        <begin position="380"/>
        <end position="397"/>
    </location>
</feature>
<protein>
    <submittedName>
        <fullName evidence="12">Dolichyl-phosphate-mannose-protein mannosyltransferase</fullName>
    </submittedName>
</protein>
<sequence length="499" mass="57618">MGYPKPHHVSPITTTDCFILVIITFVSLFTRIWKLGYPNDITFDEVYFGNFTNSYIKHEYFVDIHPPLANMIMAYIAYLTQYPGNIDWGKGLSKSYSLDSEINYVSLRLTVMIFSSFCAPFIYLAMRYFNLSYTASLSAASLVGFDFTSIVEGRFILSDGILHFFTCFHIFAFSHFLHNPSHFNVFVVGITLGCAISCKFTALGLIALDGITQIYWIFCDYPSILQILIRTFEIFASCFAVTYCAWATHFIALPYKSEFHFQQSHIINPNPNEKYLNTIIKRSKENVTYLGNRLIKPMVSRIIEFNINTHKNNMRTTFPHPWASNPLYWPLLLDKHVLFLEKEPNILIICMGSPVSYWLSSLGLILTVSSIPLKVIDFRNFVFFSGWAFSYMPFILVARSMYVYHYIVPMIFASLNLATYIENIFKSNNKAAFVNTAIVILSILSYAFFLPWIVGTPCPECKETRLWMSRWINGPPKPFKILGMQAYNYTKVMREDFPI</sequence>
<gene>
    <name evidence="12" type="ORF">TRFO_40522</name>
</gene>
<reference evidence="12" key="1">
    <citation type="submission" date="2016-10" db="EMBL/GenBank/DDBJ databases">
        <authorList>
            <person name="Benchimol M."/>
            <person name="Almeida L.G."/>
            <person name="Vasconcelos A.T."/>
            <person name="Perreira-Neves A."/>
            <person name="Rosa I.A."/>
            <person name="Tasca T."/>
            <person name="Bogo M.R."/>
            <person name="de Souza W."/>
        </authorList>
    </citation>
    <scope>NUCLEOTIDE SEQUENCE [LARGE SCALE GENOMIC DNA]</scope>
    <source>
        <strain evidence="12">K</strain>
    </source>
</reference>
<feature type="domain" description="Protein O-mannosyl-transferase C-terminal four TM" evidence="11">
    <location>
        <begin position="301"/>
        <end position="471"/>
    </location>
</feature>
<feature type="transmembrane region" description="Helical" evidence="9">
    <location>
        <begin position="12"/>
        <end position="33"/>
    </location>
</feature>
<evidence type="ECO:0000313" key="12">
    <source>
        <dbReference type="EMBL" id="OHS93146.1"/>
    </source>
</evidence>
<dbReference type="VEuPathDB" id="TrichDB:TRFO_40522"/>
<feature type="transmembrane region" description="Helical" evidence="9">
    <location>
        <begin position="227"/>
        <end position="252"/>
    </location>
</feature>
<dbReference type="GO" id="GO:0016020">
    <property type="term" value="C:membrane"/>
    <property type="evidence" value="ECO:0007669"/>
    <property type="project" value="InterPro"/>
</dbReference>
<keyword evidence="8 9" id="KW-0472">Membrane</keyword>
<keyword evidence="4 12" id="KW-0328">Glycosyltransferase</keyword>
<dbReference type="AlphaFoldDB" id="A0A1J4J151"/>
<evidence type="ECO:0000259" key="10">
    <source>
        <dbReference type="Pfam" id="PF02366"/>
    </source>
</evidence>
<feature type="transmembrane region" description="Helical" evidence="9">
    <location>
        <begin position="403"/>
        <end position="421"/>
    </location>
</feature>
<dbReference type="UniPathway" id="UPA00378"/>
<dbReference type="PANTHER" id="PTHR10050:SF46">
    <property type="entry name" value="PROTEIN O-MANNOSYL-TRANSFERASE 2"/>
    <property type="match status" value="1"/>
</dbReference>
<keyword evidence="7 9" id="KW-1133">Transmembrane helix</keyword>
<dbReference type="Pfam" id="PF16192">
    <property type="entry name" value="PMT_4TMC"/>
    <property type="match status" value="1"/>
</dbReference>
<keyword evidence="13" id="KW-1185">Reference proteome</keyword>
<keyword evidence="6 9" id="KW-0812">Transmembrane</keyword>
<dbReference type="PANTHER" id="PTHR10050">
    <property type="entry name" value="DOLICHYL-PHOSPHATE-MANNOSE--PROTEIN MANNOSYLTRANSFERASE"/>
    <property type="match status" value="1"/>
</dbReference>
<dbReference type="RefSeq" id="XP_068346283.1">
    <property type="nucleotide sequence ID" value="XM_068513255.1"/>
</dbReference>
<dbReference type="GeneID" id="94847959"/>
<organism evidence="12 13">
    <name type="scientific">Tritrichomonas foetus</name>
    <dbReference type="NCBI Taxonomy" id="1144522"/>
    <lineage>
        <taxon>Eukaryota</taxon>
        <taxon>Metamonada</taxon>
        <taxon>Parabasalia</taxon>
        <taxon>Tritrichomonadida</taxon>
        <taxon>Tritrichomonadidae</taxon>
        <taxon>Tritrichomonas</taxon>
    </lineage>
</organism>
<feature type="transmembrane region" description="Helical" evidence="9">
    <location>
        <begin position="433"/>
        <end position="454"/>
    </location>
</feature>
<evidence type="ECO:0000256" key="1">
    <source>
        <dbReference type="ARBA" id="ARBA00004127"/>
    </source>
</evidence>
<comment type="pathway">
    <text evidence="2">Protein modification; protein glycosylation.</text>
</comment>
<dbReference type="InterPro" id="IPR003342">
    <property type="entry name" value="ArnT-like_N"/>
</dbReference>
<dbReference type="InterPro" id="IPR032421">
    <property type="entry name" value="PMT_4TMC"/>
</dbReference>
<name>A0A1J4J151_9EUKA</name>
<accession>A0A1J4J151</accession>
<evidence type="ECO:0000256" key="9">
    <source>
        <dbReference type="SAM" id="Phobius"/>
    </source>
</evidence>
<dbReference type="OrthoDB" id="292747at2759"/>
<keyword evidence="5" id="KW-0808">Transferase</keyword>
<dbReference type="GO" id="GO:0012505">
    <property type="term" value="C:endomembrane system"/>
    <property type="evidence" value="ECO:0007669"/>
    <property type="project" value="UniProtKB-SubCell"/>
</dbReference>
<feature type="domain" description="ArnT-like N-terminal" evidence="10">
    <location>
        <begin position="21"/>
        <end position="213"/>
    </location>
</feature>
<evidence type="ECO:0000256" key="4">
    <source>
        <dbReference type="ARBA" id="ARBA00022676"/>
    </source>
</evidence>
<evidence type="ECO:0000256" key="7">
    <source>
        <dbReference type="ARBA" id="ARBA00022989"/>
    </source>
</evidence>
<comment type="similarity">
    <text evidence="3">Belongs to the glycosyltransferase 39 family.</text>
</comment>
<proteinExistence type="inferred from homology"/>
<evidence type="ECO:0000256" key="6">
    <source>
        <dbReference type="ARBA" id="ARBA00022692"/>
    </source>
</evidence>